<evidence type="ECO:0000313" key="2">
    <source>
        <dbReference type="Proteomes" id="UP000182491"/>
    </source>
</evidence>
<evidence type="ECO:0000313" key="1">
    <source>
        <dbReference type="EMBL" id="SFU68179.1"/>
    </source>
</evidence>
<protein>
    <submittedName>
        <fullName evidence="1">Uncharacterized protein</fullName>
    </submittedName>
</protein>
<dbReference type="Proteomes" id="UP000182491">
    <property type="component" value="Unassembled WGS sequence"/>
</dbReference>
<dbReference type="EMBL" id="FPCA01000002">
    <property type="protein sequence ID" value="SFU68179.1"/>
    <property type="molecule type" value="Genomic_DNA"/>
</dbReference>
<keyword evidence="2" id="KW-1185">Reference proteome</keyword>
<dbReference type="AlphaFoldDB" id="A0A1I7I5F2"/>
<name>A0A1I7I5F2_9BACT</name>
<organism evidence="1 2">
    <name type="scientific">Pontibacter akesuensis</name>
    <dbReference type="NCBI Taxonomy" id="388950"/>
    <lineage>
        <taxon>Bacteria</taxon>
        <taxon>Pseudomonadati</taxon>
        <taxon>Bacteroidota</taxon>
        <taxon>Cytophagia</taxon>
        <taxon>Cytophagales</taxon>
        <taxon>Hymenobacteraceae</taxon>
        <taxon>Pontibacter</taxon>
    </lineage>
</organism>
<accession>A0A1I7I5F2</accession>
<proteinExistence type="predicted"/>
<reference evidence="2" key="1">
    <citation type="submission" date="2016-10" db="EMBL/GenBank/DDBJ databases">
        <authorList>
            <person name="Varghese N."/>
        </authorList>
    </citation>
    <scope>NUCLEOTIDE SEQUENCE [LARGE SCALE GENOMIC DNA]</scope>
    <source>
        <strain evidence="2">DSM 18820</strain>
    </source>
</reference>
<sequence>MQSTSLNHMFYYGALRTTTKKMPVKGKYKILFKDGSEDVVETRVLSAKSKDYFSYKLLNEKVTVYPEDTKSVTRLWDEFEVAGEPFGDHWLFKTIEGSINGYSKLPNTTGAESLLFIQKGDGERLPFNPTNVLELVNDQEGGNEALNNGDYFGAIVEYNQKKSNNSSCERLEEDRPLLRGPDARGTFGLREVFD</sequence>
<gene>
    <name evidence="1" type="ORF">SAMN04487941_1930</name>
</gene>